<protein>
    <submittedName>
        <fullName evidence="1">Uncharacterized protein</fullName>
    </submittedName>
</protein>
<proteinExistence type="predicted"/>
<reference evidence="1 2" key="1">
    <citation type="journal article" date="2022" name="Gigascience">
        <title>A chromosome-level genome assembly and annotation of the desert horned lizard, Phrynosoma platyrhinos, provides insight into chromosomal rearrangements among reptiles.</title>
        <authorList>
            <person name="Koochekian N."/>
            <person name="Ascanio A."/>
            <person name="Farleigh K."/>
            <person name="Card D.C."/>
            <person name="Schield D.R."/>
            <person name="Castoe T.A."/>
            <person name="Jezkova T."/>
        </authorList>
    </citation>
    <scope>NUCLEOTIDE SEQUENCE [LARGE SCALE GENOMIC DNA]</scope>
    <source>
        <strain evidence="1">NK-2021</strain>
    </source>
</reference>
<evidence type="ECO:0000313" key="1">
    <source>
        <dbReference type="EMBL" id="KAH0628623.1"/>
    </source>
</evidence>
<dbReference type="EMBL" id="JAIPUX010000439">
    <property type="protein sequence ID" value="KAH0628623.1"/>
    <property type="molecule type" value="Genomic_DNA"/>
</dbReference>
<name>A0ABQ7TG60_PHRPL</name>
<evidence type="ECO:0000313" key="2">
    <source>
        <dbReference type="Proteomes" id="UP000826234"/>
    </source>
</evidence>
<comment type="caution">
    <text evidence="1">The sequence shown here is derived from an EMBL/GenBank/DDBJ whole genome shotgun (WGS) entry which is preliminary data.</text>
</comment>
<keyword evidence="2" id="KW-1185">Reference proteome</keyword>
<accession>A0ABQ7TG60</accession>
<sequence length="330" mass="36004">MDSVIGILKDLELHLNGTSDLAVMELFRELEYGNSELWKHFLGPVTSVPSDVSYLNEQQRTFLKHLVNRSVDASLVEPGVVLTPDGTTVSLGPLIAGIAAGLKRRHDVSLFAPPLITDPANSSYVDPLFATTIAVDLGMAFLLFHMKQSPVALGPNGCWDNISAPHTFTLVGPPSHITDAFINGAMDGLILGTLVAEKSEPPSNISALLSGYYGGEGLEGGNHQTRSNFRRKNFAALVSEQKLREQVESSMHLLRQLNEDSPLFEGITSTETVLLAKQAVEEFMALYVGTGIQLSIDKEGTTHFPEYWLRMDYLNKQSGEVIVPLLLIDS</sequence>
<organism evidence="1 2">
    <name type="scientific">Phrynosoma platyrhinos</name>
    <name type="common">Desert horned lizard</name>
    <dbReference type="NCBI Taxonomy" id="52577"/>
    <lineage>
        <taxon>Eukaryota</taxon>
        <taxon>Metazoa</taxon>
        <taxon>Chordata</taxon>
        <taxon>Craniata</taxon>
        <taxon>Vertebrata</taxon>
        <taxon>Euteleostomi</taxon>
        <taxon>Lepidosauria</taxon>
        <taxon>Squamata</taxon>
        <taxon>Bifurcata</taxon>
        <taxon>Unidentata</taxon>
        <taxon>Episquamata</taxon>
        <taxon>Toxicofera</taxon>
        <taxon>Iguania</taxon>
        <taxon>Phrynosomatidae</taxon>
        <taxon>Phrynosomatinae</taxon>
        <taxon>Phrynosoma</taxon>
    </lineage>
</organism>
<dbReference type="Proteomes" id="UP000826234">
    <property type="component" value="Unassembled WGS sequence"/>
</dbReference>
<gene>
    <name evidence="1" type="ORF">JD844_009982</name>
</gene>